<dbReference type="Pfam" id="PF01383">
    <property type="entry name" value="CpcD"/>
    <property type="match status" value="1"/>
</dbReference>
<comment type="subcellular location">
    <subcellularLocation>
        <location evidence="1">Cellular thylakoid membrane</location>
        <topology evidence="1">Peripheral membrane protein</topology>
        <orientation evidence="1">Cytoplasmic side</orientation>
    </subcellularLocation>
</comment>
<feature type="domain" description="CpcD-like" evidence="8">
    <location>
        <begin position="227"/>
        <end position="283"/>
    </location>
</feature>
<keyword evidence="6" id="KW-0472">Membrane</keyword>
<dbReference type="SMART" id="SM01094">
    <property type="entry name" value="CpcD"/>
    <property type="match status" value="1"/>
</dbReference>
<dbReference type="PANTHER" id="PTHR34011">
    <property type="entry name" value="PHYCOBILISOME 32.1 KDA LINKER POLYPEPTIDE, PHYCOCYANIN-ASSOCIATED, ROD 2-RELATED"/>
    <property type="match status" value="1"/>
</dbReference>
<comment type="similarity">
    <text evidence="7">Belongs to the phycobilisome linker protein family.</text>
</comment>
<evidence type="ECO:0000256" key="7">
    <source>
        <dbReference type="PROSITE-ProRule" id="PRU00775"/>
    </source>
</evidence>
<evidence type="ECO:0000256" key="2">
    <source>
        <dbReference type="ARBA" id="ARBA00022531"/>
    </source>
</evidence>
<dbReference type="Gene3D" id="1.10.3130.20">
    <property type="entry name" value="Phycobilisome linker domain"/>
    <property type="match status" value="1"/>
</dbReference>
<keyword evidence="2" id="KW-0602">Photosynthesis</keyword>
<evidence type="ECO:0000313" key="11">
    <source>
        <dbReference type="Proteomes" id="UP001054846"/>
    </source>
</evidence>
<gene>
    <name evidence="10" type="ORF">ISF26_01165</name>
</gene>
<dbReference type="InterPro" id="IPR008213">
    <property type="entry name" value="CpcD-like_dom"/>
</dbReference>
<name>A0ABY3PMT5_9CYAN</name>
<dbReference type="PANTHER" id="PTHR34011:SF6">
    <property type="entry name" value="PHYCOBILIPROTEIN APCE"/>
    <property type="match status" value="1"/>
</dbReference>
<dbReference type="RefSeq" id="WP_230841953.1">
    <property type="nucleotide sequence ID" value="NZ_CP063845.1"/>
</dbReference>
<dbReference type="PROSITE" id="PS51441">
    <property type="entry name" value="CPCD_LIKE"/>
    <property type="match status" value="1"/>
</dbReference>
<keyword evidence="3" id="KW-0042">Antenna complex</keyword>
<dbReference type="Pfam" id="PF00427">
    <property type="entry name" value="PBS_linker_poly"/>
    <property type="match status" value="1"/>
</dbReference>
<evidence type="ECO:0000256" key="1">
    <source>
        <dbReference type="ARBA" id="ARBA00004445"/>
    </source>
</evidence>
<accession>A0ABY3PMT5</accession>
<evidence type="ECO:0000256" key="3">
    <source>
        <dbReference type="ARBA" id="ARBA00022549"/>
    </source>
</evidence>
<dbReference type="InterPro" id="IPR016470">
    <property type="entry name" value="Phycobilisome"/>
</dbReference>
<evidence type="ECO:0000313" key="10">
    <source>
        <dbReference type="EMBL" id="UFP94889.1"/>
    </source>
</evidence>
<dbReference type="InterPro" id="IPR038255">
    <property type="entry name" value="PBS_linker_sf"/>
</dbReference>
<proteinExistence type="inferred from homology"/>
<dbReference type="PIRSF" id="PIRSF005898">
    <property type="entry name" value="Phycobilisome_CpeC/CpcI"/>
    <property type="match status" value="1"/>
</dbReference>
<dbReference type="PROSITE" id="PS51445">
    <property type="entry name" value="PBS_LINKER"/>
    <property type="match status" value="1"/>
</dbReference>
<keyword evidence="11" id="KW-1185">Reference proteome</keyword>
<reference evidence="10 11" key="1">
    <citation type="journal article" date="2021" name="Genome Biol. Evol.">
        <title>Complete Genome Sequencing of a Novel Gloeobacter Species from a Waterfall Cave in Mexico.</title>
        <authorList>
            <person name="Saw J.H."/>
            <person name="Cardona T."/>
            <person name="Montejano G."/>
        </authorList>
    </citation>
    <scope>NUCLEOTIDE SEQUENCE [LARGE SCALE GENOMIC DNA]</scope>
    <source>
        <strain evidence="10">MG652769</strain>
    </source>
</reference>
<dbReference type="InterPro" id="IPR001297">
    <property type="entry name" value="PBS_linker_dom"/>
</dbReference>
<protein>
    <submittedName>
        <fullName evidence="10">Phycobilisome linker polypeptide</fullName>
    </submittedName>
</protein>
<keyword evidence="4 7" id="KW-0605">Phycobilisome</keyword>
<evidence type="ECO:0000256" key="4">
    <source>
        <dbReference type="ARBA" id="ARBA00022738"/>
    </source>
</evidence>
<evidence type="ECO:0000256" key="5">
    <source>
        <dbReference type="ARBA" id="ARBA00023078"/>
    </source>
</evidence>
<dbReference type="Proteomes" id="UP001054846">
    <property type="component" value="Chromosome"/>
</dbReference>
<sequence length="285" mass="31924">MAIGPASELGISLFEDTDPVELKPGRSVEEVETVIRAVYRQVLGNAYVMESERLVVPESQLKLGEISVREFVREVAKSEFYRKRFFDAVPRYRAIELNFKHLLGRAPNSYAEMAEHSRILDEGGHDAEIDAYLDCDEYQDAYGELTVPFYRGYRTQPGQTMVEFTHMFKLLRGASTSDKASLPDLATPRLNRLIIQGTAVPVLTINTLPTSEKTQYNVLTGNSQWASKVLRITVGQAPVPTDGLDTYDPSDSSYSIVVPLNRMLTEMQNIKRKGGRILNITSVVA</sequence>
<feature type="domain" description="PBS-linker" evidence="9">
    <location>
        <begin position="1"/>
        <end position="179"/>
    </location>
</feature>
<dbReference type="EMBL" id="CP063845">
    <property type="protein sequence ID" value="UFP94889.1"/>
    <property type="molecule type" value="Genomic_DNA"/>
</dbReference>
<keyword evidence="5" id="KW-0793">Thylakoid</keyword>
<evidence type="ECO:0000259" key="9">
    <source>
        <dbReference type="PROSITE" id="PS51445"/>
    </source>
</evidence>
<evidence type="ECO:0000259" key="8">
    <source>
        <dbReference type="PROSITE" id="PS51441"/>
    </source>
</evidence>
<evidence type="ECO:0000256" key="6">
    <source>
        <dbReference type="ARBA" id="ARBA00023136"/>
    </source>
</evidence>
<organism evidence="10 11">
    <name type="scientific">Gloeobacter morelensis MG652769</name>
    <dbReference type="NCBI Taxonomy" id="2781736"/>
    <lineage>
        <taxon>Bacteria</taxon>
        <taxon>Bacillati</taxon>
        <taxon>Cyanobacteriota</taxon>
        <taxon>Cyanophyceae</taxon>
        <taxon>Gloeobacterales</taxon>
        <taxon>Gloeobacteraceae</taxon>
        <taxon>Gloeobacter</taxon>
        <taxon>Gloeobacter morelensis</taxon>
    </lineage>
</organism>